<evidence type="ECO:0000313" key="2">
    <source>
        <dbReference type="EMBL" id="PCC37659.1"/>
    </source>
</evidence>
<gene>
    <name evidence="2" type="ORF">CIK66_18130</name>
</gene>
<dbReference type="NCBIfam" id="TIGR03083">
    <property type="entry name" value="maleylpyruvate isomerase family mycothiol-dependent enzyme"/>
    <property type="match status" value="1"/>
</dbReference>
<sequence>MVIPAADIIREESERLAAALAAADPEQKVPTCPDWVAADLLGHITEVQDFWASVLAKRATTEAEVARIEGSAAAAADDPAAAPELRRAATDALLAQLDSRGDDEPAWFWFSPEQTVGVIRRMQLHEATIHRVDAELTAGLTLTPIDSEVAHAGVDHVLQVMWPAVFEWIPEWATVRPVALVEIRLDGAEPGQLLISRWSGTRPRDGQQLGATVARPLTDLDEVGELPRAVVSGPPAAVDLWAWGRAAALGGLDGEDQKVEIIGDRAAISELDALLAAGIA</sequence>
<dbReference type="EMBL" id="NRGR01000044">
    <property type="protein sequence ID" value="PCC37659.1"/>
    <property type="molecule type" value="Genomic_DNA"/>
</dbReference>
<keyword evidence="3" id="KW-1185">Reference proteome</keyword>
<dbReference type="Pfam" id="PF11716">
    <property type="entry name" value="MDMPI_N"/>
    <property type="match status" value="1"/>
</dbReference>
<dbReference type="GO" id="GO:0005886">
    <property type="term" value="C:plasma membrane"/>
    <property type="evidence" value="ECO:0007669"/>
    <property type="project" value="TreeGrafter"/>
</dbReference>
<accession>A0A2A3YEH8</accession>
<feature type="domain" description="Mycothiol-dependent maleylpyruvate isomerase metal-binding" evidence="1">
    <location>
        <begin position="9"/>
        <end position="134"/>
    </location>
</feature>
<name>A0A2A3YEH8_9MICO</name>
<reference evidence="2 3" key="1">
    <citation type="journal article" date="2017" name="Elife">
        <title>Extensive horizontal gene transfer in cheese-associated bacteria.</title>
        <authorList>
            <person name="Bonham K.S."/>
            <person name="Wolfe B.E."/>
            <person name="Dutton R.J."/>
        </authorList>
    </citation>
    <scope>NUCLEOTIDE SEQUENCE [LARGE SCALE GENOMIC DNA]</scope>
    <source>
        <strain evidence="2 3">341_9</strain>
    </source>
</reference>
<protein>
    <recommendedName>
        <fullName evidence="1">Mycothiol-dependent maleylpyruvate isomerase metal-binding domain-containing protein</fullName>
    </recommendedName>
</protein>
<dbReference type="PANTHER" id="PTHR40758:SF1">
    <property type="entry name" value="CONSERVED PROTEIN"/>
    <property type="match status" value="1"/>
</dbReference>
<organism evidence="2 3">
    <name type="scientific">Brachybacterium alimentarium</name>
    <dbReference type="NCBI Taxonomy" id="47845"/>
    <lineage>
        <taxon>Bacteria</taxon>
        <taxon>Bacillati</taxon>
        <taxon>Actinomycetota</taxon>
        <taxon>Actinomycetes</taxon>
        <taxon>Micrococcales</taxon>
        <taxon>Dermabacteraceae</taxon>
        <taxon>Brachybacterium</taxon>
    </lineage>
</organism>
<dbReference type="InterPro" id="IPR017517">
    <property type="entry name" value="Maleyloyr_isom"/>
</dbReference>
<proteinExistence type="predicted"/>
<dbReference type="InterPro" id="IPR024344">
    <property type="entry name" value="MDMPI_metal-binding"/>
</dbReference>
<dbReference type="AlphaFoldDB" id="A0A2A3YEH8"/>
<dbReference type="SUPFAM" id="SSF109854">
    <property type="entry name" value="DinB/YfiT-like putative metalloenzymes"/>
    <property type="match status" value="1"/>
</dbReference>
<evidence type="ECO:0000313" key="3">
    <source>
        <dbReference type="Proteomes" id="UP000218598"/>
    </source>
</evidence>
<dbReference type="InterPro" id="IPR034660">
    <property type="entry name" value="DinB/YfiT-like"/>
</dbReference>
<evidence type="ECO:0000259" key="1">
    <source>
        <dbReference type="Pfam" id="PF11716"/>
    </source>
</evidence>
<dbReference type="OrthoDB" id="3671213at2"/>
<dbReference type="Gene3D" id="1.20.120.450">
    <property type="entry name" value="dinb family like domain"/>
    <property type="match status" value="1"/>
</dbReference>
<dbReference type="PANTHER" id="PTHR40758">
    <property type="entry name" value="CONSERVED PROTEIN"/>
    <property type="match status" value="1"/>
</dbReference>
<dbReference type="GO" id="GO:0046872">
    <property type="term" value="F:metal ion binding"/>
    <property type="evidence" value="ECO:0007669"/>
    <property type="project" value="InterPro"/>
</dbReference>
<dbReference type="RefSeq" id="WP_096197977.1">
    <property type="nucleotide sequence ID" value="NZ_JBQQHC010000017.1"/>
</dbReference>
<comment type="caution">
    <text evidence="2">The sequence shown here is derived from an EMBL/GenBank/DDBJ whole genome shotgun (WGS) entry which is preliminary data.</text>
</comment>
<dbReference type="Proteomes" id="UP000218598">
    <property type="component" value="Unassembled WGS sequence"/>
</dbReference>